<accession>A0AAU7L040</accession>
<comment type="subcellular location">
    <subcellularLocation>
        <location evidence="1">Cell membrane</location>
        <topology evidence="1">Multi-pass membrane protein</topology>
    </subcellularLocation>
</comment>
<feature type="transmembrane region" description="Helical" evidence="9">
    <location>
        <begin position="46"/>
        <end position="67"/>
    </location>
</feature>
<dbReference type="EMBL" id="CP098828">
    <property type="protein sequence ID" value="XBO76363.1"/>
    <property type="molecule type" value="Genomic_DNA"/>
</dbReference>
<organism evidence="10">
    <name type="scientific">Halomonas sp. H10-59</name>
    <dbReference type="NCBI Taxonomy" id="2950874"/>
    <lineage>
        <taxon>Bacteria</taxon>
        <taxon>Pseudomonadati</taxon>
        <taxon>Pseudomonadota</taxon>
        <taxon>Gammaproteobacteria</taxon>
        <taxon>Oceanospirillales</taxon>
        <taxon>Halomonadaceae</taxon>
        <taxon>Halomonas</taxon>
    </lineage>
</organism>
<evidence type="ECO:0000256" key="9">
    <source>
        <dbReference type="SAM" id="Phobius"/>
    </source>
</evidence>
<evidence type="ECO:0000256" key="4">
    <source>
        <dbReference type="ARBA" id="ARBA00022475"/>
    </source>
</evidence>
<feature type="transmembrane region" description="Helical" evidence="9">
    <location>
        <begin position="252"/>
        <end position="273"/>
    </location>
</feature>
<dbReference type="PANTHER" id="PTHR30047:SF7">
    <property type="entry name" value="HIGH-AFFINITY CHOLINE TRANSPORT PROTEIN"/>
    <property type="match status" value="1"/>
</dbReference>
<feature type="transmembrane region" description="Helical" evidence="9">
    <location>
        <begin position="345"/>
        <end position="368"/>
    </location>
</feature>
<feature type="transmembrane region" description="Helical" evidence="9">
    <location>
        <begin position="88"/>
        <end position="107"/>
    </location>
</feature>
<gene>
    <name evidence="10" type="ORF">NFG57_06230</name>
</gene>
<keyword evidence="4" id="KW-1003">Cell membrane</keyword>
<dbReference type="PANTHER" id="PTHR30047">
    <property type="entry name" value="HIGH-AFFINITY CHOLINE TRANSPORT PROTEIN-RELATED"/>
    <property type="match status" value="1"/>
</dbReference>
<feature type="transmembrane region" description="Helical" evidence="9">
    <location>
        <begin position="225"/>
        <end position="245"/>
    </location>
</feature>
<name>A0AAU7L040_9GAMM</name>
<evidence type="ECO:0000313" key="10">
    <source>
        <dbReference type="EMBL" id="XBO76363.1"/>
    </source>
</evidence>
<dbReference type="RefSeq" id="WP_348815665.1">
    <property type="nucleotide sequence ID" value="NZ_CP098828.1"/>
</dbReference>
<feature type="compositionally biased region" description="Polar residues" evidence="8">
    <location>
        <begin position="532"/>
        <end position="544"/>
    </location>
</feature>
<feature type="transmembrane region" description="Helical" evidence="9">
    <location>
        <begin position="400"/>
        <end position="419"/>
    </location>
</feature>
<feature type="region of interest" description="Disordered" evidence="8">
    <location>
        <begin position="511"/>
        <end position="544"/>
    </location>
</feature>
<feature type="transmembrane region" description="Helical" evidence="9">
    <location>
        <begin position="138"/>
        <end position="159"/>
    </location>
</feature>
<evidence type="ECO:0000256" key="5">
    <source>
        <dbReference type="ARBA" id="ARBA00022692"/>
    </source>
</evidence>
<dbReference type="GO" id="GO:0005886">
    <property type="term" value="C:plasma membrane"/>
    <property type="evidence" value="ECO:0007669"/>
    <property type="project" value="UniProtKB-SubCell"/>
</dbReference>
<feature type="transmembrane region" description="Helical" evidence="9">
    <location>
        <begin position="188"/>
        <end position="213"/>
    </location>
</feature>
<keyword evidence="7 9" id="KW-0472">Membrane</keyword>
<evidence type="ECO:0000256" key="8">
    <source>
        <dbReference type="SAM" id="MobiDB-lite"/>
    </source>
</evidence>
<dbReference type="Pfam" id="PF02028">
    <property type="entry name" value="BCCT"/>
    <property type="match status" value="1"/>
</dbReference>
<dbReference type="InterPro" id="IPR000060">
    <property type="entry name" value="BCCT_transptr"/>
</dbReference>
<dbReference type="AlphaFoldDB" id="A0AAU7L040"/>
<evidence type="ECO:0000256" key="7">
    <source>
        <dbReference type="ARBA" id="ARBA00023136"/>
    </source>
</evidence>
<protein>
    <submittedName>
        <fullName evidence="10">BCCT family transporter</fullName>
    </submittedName>
</protein>
<keyword evidence="5 9" id="KW-0812">Transmembrane</keyword>
<feature type="transmembrane region" description="Helical" evidence="9">
    <location>
        <begin position="456"/>
        <end position="475"/>
    </location>
</feature>
<proteinExistence type="inferred from homology"/>
<feature type="transmembrane region" description="Helical" evidence="9">
    <location>
        <begin position="315"/>
        <end position="333"/>
    </location>
</feature>
<keyword evidence="3" id="KW-0813">Transport</keyword>
<evidence type="ECO:0000256" key="1">
    <source>
        <dbReference type="ARBA" id="ARBA00004651"/>
    </source>
</evidence>
<comment type="similarity">
    <text evidence="2">Belongs to the BCCT transporter (TC 2.A.15) family.</text>
</comment>
<sequence>MFHRMRPLVFWPPFILLILSLAASMLDLERFLDVTGGLNSAILDNVGWLFSLTSLVMVMTCLIVFLSPLGRTRIGGENALPILSPWRWFSITLCTTVAVGIMFWSTAEPLYHLHNPPASLDITANSLDATRFSLSTMFLHWSFTPYAIYTVPAVMFAIAHYNMGKPFSLGSLFTPILGDRLIGRPGRLLDALALFALVCGMASSLGTGAMTLAGGVDRFLGTGTAPLALGIVTLAIVAVFTASAASGLQRGIAMLSALNARAFFAFMAFIFLFGPTRDILGYGVESSGAYLGQFIEKSLFTGALADDPWPKDWSIFYWANWMAWAPITALFLGRISRGYTVRQFMLINLVAPALFAIAYVSVTSGSILHMDLSSGGSMHALLQESGPGAMVYALLDELPLGGLSAIAFLTIAFLSYVTAADSNTEAISQLCSNDSQAALAGDGNDDNASYRLPLKILWGCTIGAVAWIMTSFVGVDGIKMLSNLGGFPALLIVILATASLLRLVSMGTAGAGMERTPSRTYSQEAHERWQRHQQLNEAVPPDNQ</sequence>
<keyword evidence="6 9" id="KW-1133">Transmembrane helix</keyword>
<evidence type="ECO:0000256" key="2">
    <source>
        <dbReference type="ARBA" id="ARBA00005658"/>
    </source>
</evidence>
<evidence type="ECO:0000256" key="3">
    <source>
        <dbReference type="ARBA" id="ARBA00022448"/>
    </source>
</evidence>
<evidence type="ECO:0000256" key="6">
    <source>
        <dbReference type="ARBA" id="ARBA00022989"/>
    </source>
</evidence>
<dbReference type="GO" id="GO:0022857">
    <property type="term" value="F:transmembrane transporter activity"/>
    <property type="evidence" value="ECO:0007669"/>
    <property type="project" value="InterPro"/>
</dbReference>
<feature type="transmembrane region" description="Helical" evidence="9">
    <location>
        <begin position="487"/>
        <end position="505"/>
    </location>
</feature>
<reference evidence="10" key="1">
    <citation type="submission" date="2022-06" db="EMBL/GenBank/DDBJ databases">
        <title>A novel DMS-producing enzyme.</title>
        <authorList>
            <person name="Zhang Y."/>
        </authorList>
    </citation>
    <scope>NUCLEOTIDE SEQUENCE</scope>
    <source>
        <strain evidence="10">H10-59</strain>
    </source>
</reference>